<dbReference type="Proteomes" id="UP001057375">
    <property type="component" value="Unassembled WGS sequence"/>
</dbReference>
<comment type="caution">
    <text evidence="1">The sequence shown here is derived from an EMBL/GenBank/DDBJ whole genome shotgun (WGS) entry which is preliminary data.</text>
</comment>
<evidence type="ECO:0000313" key="1">
    <source>
        <dbReference type="EMBL" id="GKT15884.1"/>
    </source>
</evidence>
<proteinExistence type="predicted"/>
<gene>
    <name evidence="1" type="ORF">ADUPG1_004110</name>
</gene>
<name>A0ABQ5JWG3_9EUKA</name>
<reference evidence="1" key="1">
    <citation type="submission" date="2022-03" db="EMBL/GenBank/DDBJ databases">
        <title>Draft genome sequence of Aduncisulcus paluster, a free-living microaerophilic Fornicata.</title>
        <authorList>
            <person name="Yuyama I."/>
            <person name="Kume K."/>
            <person name="Tamura T."/>
            <person name="Inagaki Y."/>
            <person name="Hashimoto T."/>
        </authorList>
    </citation>
    <scope>NUCLEOTIDE SEQUENCE</scope>
    <source>
        <strain evidence="1">NY0171</strain>
    </source>
</reference>
<organism evidence="1 2">
    <name type="scientific">Aduncisulcus paluster</name>
    <dbReference type="NCBI Taxonomy" id="2918883"/>
    <lineage>
        <taxon>Eukaryota</taxon>
        <taxon>Metamonada</taxon>
        <taxon>Carpediemonas-like organisms</taxon>
        <taxon>Aduncisulcus</taxon>
    </lineage>
</organism>
<evidence type="ECO:0000313" key="2">
    <source>
        <dbReference type="Proteomes" id="UP001057375"/>
    </source>
</evidence>
<sequence length="111" mass="12483">FVDGSMRESTTSIRAWIELKKGRLGETVSLEEEFVVISMPPESETQIILGVSVLKVLGLPDLWTQGQWTTPLEEEHTYELDTEGWDTSTDETTTLMCEDPKLKGVIQPVLD</sequence>
<dbReference type="EMBL" id="BQXS01005913">
    <property type="protein sequence ID" value="GKT15884.1"/>
    <property type="molecule type" value="Genomic_DNA"/>
</dbReference>
<keyword evidence="2" id="KW-1185">Reference proteome</keyword>
<feature type="non-terminal residue" evidence="1">
    <location>
        <position position="111"/>
    </location>
</feature>
<feature type="non-terminal residue" evidence="1">
    <location>
        <position position="1"/>
    </location>
</feature>
<accession>A0ABQ5JWG3</accession>
<protein>
    <submittedName>
        <fullName evidence="1">Uncharacterized protein</fullName>
    </submittedName>
</protein>